<dbReference type="InterPro" id="IPR036086">
    <property type="entry name" value="ParB/Sulfiredoxin_sf"/>
</dbReference>
<dbReference type="SUPFAM" id="SSF110849">
    <property type="entry name" value="ParB/Sulfiredoxin"/>
    <property type="match status" value="1"/>
</dbReference>
<sequence length="199" mass="23005">MQHKPKFRPFTLFIPEELNMLPRINSNDLQDLQGDLKDLSLPNYKRLRKSIKQFGFMVPLFVWFDPADGQAYTLDGNQRLRFVRHEYPEGVDLPYVPIAALDAFDAKARILAISSQYGEVTKDGFDEFVAQMPPEFHDFVTDLTTFGSFLDQIPEALPAEEPAEEVEQVKVVVTCRHELHREQLINWLLSEEGYVFAIE</sequence>
<organism evidence="1 2">
    <name type="scientific">Spirosoma sordidisoli</name>
    <dbReference type="NCBI Taxonomy" id="2502893"/>
    <lineage>
        <taxon>Bacteria</taxon>
        <taxon>Pseudomonadati</taxon>
        <taxon>Bacteroidota</taxon>
        <taxon>Cytophagia</taxon>
        <taxon>Cytophagales</taxon>
        <taxon>Cytophagaceae</taxon>
        <taxon>Spirosoma</taxon>
    </lineage>
</organism>
<accession>A0A4Q2UG56</accession>
<name>A0A4Q2UG56_9BACT</name>
<comment type="caution">
    <text evidence="1">The sequence shown here is derived from an EMBL/GenBank/DDBJ whole genome shotgun (WGS) entry which is preliminary data.</text>
</comment>
<dbReference type="RefSeq" id="WP_129606933.1">
    <property type="nucleotide sequence ID" value="NZ_SBLB01000016.1"/>
</dbReference>
<dbReference type="Proteomes" id="UP000290407">
    <property type="component" value="Unassembled WGS sequence"/>
</dbReference>
<proteinExistence type="predicted"/>
<evidence type="ECO:0000313" key="1">
    <source>
        <dbReference type="EMBL" id="RYC66365.1"/>
    </source>
</evidence>
<protein>
    <submittedName>
        <fullName evidence="1">Uncharacterized protein</fullName>
    </submittedName>
</protein>
<dbReference type="EMBL" id="SBLB01000016">
    <property type="protein sequence ID" value="RYC66365.1"/>
    <property type="molecule type" value="Genomic_DNA"/>
</dbReference>
<dbReference type="AlphaFoldDB" id="A0A4Q2UG56"/>
<keyword evidence="2" id="KW-1185">Reference proteome</keyword>
<reference evidence="1 2" key="1">
    <citation type="submission" date="2019-01" db="EMBL/GenBank/DDBJ databases">
        <title>Spirosoma flava sp. nov., a propanil-degrading bacterium isolated from herbicide-contaminated soil.</title>
        <authorList>
            <person name="Zhang L."/>
            <person name="Jiang J.-D."/>
        </authorList>
    </citation>
    <scope>NUCLEOTIDE SEQUENCE [LARGE SCALE GENOMIC DNA]</scope>
    <source>
        <strain evidence="1 2">TY50</strain>
    </source>
</reference>
<gene>
    <name evidence="1" type="ORF">EQG79_30290</name>
</gene>
<evidence type="ECO:0000313" key="2">
    <source>
        <dbReference type="Proteomes" id="UP000290407"/>
    </source>
</evidence>